<evidence type="ECO:0000256" key="1">
    <source>
        <dbReference type="SAM" id="Phobius"/>
    </source>
</evidence>
<proteinExistence type="predicted"/>
<reference evidence="2 3" key="1">
    <citation type="submission" date="2022-10" db="EMBL/GenBank/DDBJ databases">
        <title>Luteolibacter arcticus strain CCTCC AB 2014275, whole genome shotgun sequencing project.</title>
        <authorList>
            <person name="Zhao G."/>
            <person name="Shen L."/>
        </authorList>
    </citation>
    <scope>NUCLEOTIDE SEQUENCE [LARGE SCALE GENOMIC DNA]</scope>
    <source>
        <strain evidence="2 3">CCTCC AB 2014275</strain>
    </source>
</reference>
<name>A0ABT3GG76_9BACT</name>
<dbReference type="RefSeq" id="WP_264486731.1">
    <property type="nucleotide sequence ID" value="NZ_JAPDDT010000003.1"/>
</dbReference>
<gene>
    <name evidence="2" type="ORF">OKA05_08655</name>
</gene>
<keyword evidence="1" id="KW-0472">Membrane</keyword>
<evidence type="ECO:0000313" key="3">
    <source>
        <dbReference type="Proteomes" id="UP001320876"/>
    </source>
</evidence>
<comment type="caution">
    <text evidence="2">The sequence shown here is derived from an EMBL/GenBank/DDBJ whole genome shotgun (WGS) entry which is preliminary data.</text>
</comment>
<feature type="transmembrane region" description="Helical" evidence="1">
    <location>
        <begin position="20"/>
        <end position="43"/>
    </location>
</feature>
<keyword evidence="3" id="KW-1185">Reference proteome</keyword>
<evidence type="ECO:0000313" key="2">
    <source>
        <dbReference type="EMBL" id="MCW1922622.1"/>
    </source>
</evidence>
<organism evidence="2 3">
    <name type="scientific">Luteolibacter arcticus</name>
    <dbReference type="NCBI Taxonomy" id="1581411"/>
    <lineage>
        <taxon>Bacteria</taxon>
        <taxon>Pseudomonadati</taxon>
        <taxon>Verrucomicrobiota</taxon>
        <taxon>Verrucomicrobiia</taxon>
        <taxon>Verrucomicrobiales</taxon>
        <taxon>Verrucomicrobiaceae</taxon>
        <taxon>Luteolibacter</taxon>
    </lineage>
</organism>
<dbReference type="Proteomes" id="UP001320876">
    <property type="component" value="Unassembled WGS sequence"/>
</dbReference>
<keyword evidence="1" id="KW-0812">Transmembrane</keyword>
<accession>A0ABT3GG76</accession>
<sequence length="56" mass="6531">MIEDRLLNAEKPSLGKIHHFSIGIAHWFLPLLLVLPWAAFLAWRSQRLKRLTEAKP</sequence>
<dbReference type="EMBL" id="JAPDDT010000003">
    <property type="protein sequence ID" value="MCW1922622.1"/>
    <property type="molecule type" value="Genomic_DNA"/>
</dbReference>
<protein>
    <submittedName>
        <fullName evidence="2">Uncharacterized protein</fullName>
    </submittedName>
</protein>
<keyword evidence="1" id="KW-1133">Transmembrane helix</keyword>